<evidence type="ECO:0000313" key="3">
    <source>
        <dbReference type="EMBL" id="CAD7091564.1"/>
    </source>
</evidence>
<organism evidence="3 4">
    <name type="scientific">Hermetia illucens</name>
    <name type="common">Black soldier fly</name>
    <dbReference type="NCBI Taxonomy" id="343691"/>
    <lineage>
        <taxon>Eukaryota</taxon>
        <taxon>Metazoa</taxon>
        <taxon>Ecdysozoa</taxon>
        <taxon>Arthropoda</taxon>
        <taxon>Hexapoda</taxon>
        <taxon>Insecta</taxon>
        <taxon>Pterygota</taxon>
        <taxon>Neoptera</taxon>
        <taxon>Endopterygota</taxon>
        <taxon>Diptera</taxon>
        <taxon>Brachycera</taxon>
        <taxon>Stratiomyomorpha</taxon>
        <taxon>Stratiomyidae</taxon>
        <taxon>Hermetiinae</taxon>
        <taxon>Hermetia</taxon>
    </lineage>
</organism>
<proteinExistence type="predicted"/>
<evidence type="ECO:0000256" key="2">
    <source>
        <dbReference type="SAM" id="MobiDB-lite"/>
    </source>
</evidence>
<name>A0A7R8YZR8_HERIL</name>
<evidence type="ECO:0000313" key="4">
    <source>
        <dbReference type="Proteomes" id="UP000594454"/>
    </source>
</evidence>
<keyword evidence="4" id="KW-1185">Reference proteome</keyword>
<dbReference type="InParanoid" id="A0A7R8YZR8"/>
<feature type="coiled-coil region" evidence="1">
    <location>
        <begin position="59"/>
        <end position="86"/>
    </location>
</feature>
<protein>
    <submittedName>
        <fullName evidence="3">Uncharacterized protein</fullName>
    </submittedName>
</protein>
<evidence type="ECO:0000256" key="1">
    <source>
        <dbReference type="SAM" id="Coils"/>
    </source>
</evidence>
<accession>A0A7R8YZR8</accession>
<dbReference type="Proteomes" id="UP000594454">
    <property type="component" value="Chromosome 5"/>
</dbReference>
<dbReference type="AlphaFoldDB" id="A0A7R8YZR8"/>
<sequence length="131" mass="14379">MSKRPIHENTREGTPSPQPMGLSDPKRSHSDGVDSNEIGILIPEISLIHSRMDSPEPPSSDEENMIAALTNQLTESRKEVAWLKQRTRKLEALFEIAPDGKIPSPATHNATISEAIATLKKDNTPPPPTLQ</sequence>
<keyword evidence="1" id="KW-0175">Coiled coil</keyword>
<feature type="compositionally biased region" description="Basic and acidic residues" evidence="2">
    <location>
        <begin position="1"/>
        <end position="11"/>
    </location>
</feature>
<dbReference type="EMBL" id="LR899013">
    <property type="protein sequence ID" value="CAD7091564.1"/>
    <property type="molecule type" value="Genomic_DNA"/>
</dbReference>
<reference evidence="3 4" key="1">
    <citation type="submission" date="2020-11" db="EMBL/GenBank/DDBJ databases">
        <authorList>
            <person name="Wallbank WR R."/>
            <person name="Pardo Diaz C."/>
            <person name="Kozak K."/>
            <person name="Martin S."/>
            <person name="Jiggins C."/>
            <person name="Moest M."/>
            <person name="Warren A I."/>
            <person name="Generalovic N T."/>
            <person name="Byers J.R.P. K."/>
            <person name="Montejo-Kovacevich G."/>
            <person name="Yen C E."/>
        </authorList>
    </citation>
    <scope>NUCLEOTIDE SEQUENCE [LARGE SCALE GENOMIC DNA]</scope>
</reference>
<gene>
    <name evidence="3" type="ORF">HERILL_LOCUS13976</name>
</gene>
<feature type="region of interest" description="Disordered" evidence="2">
    <location>
        <begin position="1"/>
        <end position="38"/>
    </location>
</feature>